<dbReference type="PANTHER" id="PTHR12393">
    <property type="entry name" value="SPHINGOMYELIN PHOSPHODIESTERASE RELATED"/>
    <property type="match status" value="1"/>
</dbReference>
<reference evidence="2" key="1">
    <citation type="journal article" date="2020" name="bioRxiv">
        <title>Comparative genomics of Chlamydomonas.</title>
        <authorList>
            <person name="Craig R.J."/>
            <person name="Hasan A.R."/>
            <person name="Ness R.W."/>
            <person name="Keightley P.D."/>
        </authorList>
    </citation>
    <scope>NUCLEOTIDE SEQUENCE</scope>
    <source>
        <strain evidence="2">SAG 7.73</strain>
    </source>
</reference>
<dbReference type="AlphaFoldDB" id="A0A835W921"/>
<gene>
    <name evidence="2" type="ORF">HXX76_002435</name>
</gene>
<feature type="region of interest" description="Disordered" evidence="1">
    <location>
        <begin position="1"/>
        <end position="27"/>
    </location>
</feature>
<dbReference type="EMBL" id="JAEHOC010000004">
    <property type="protein sequence ID" value="KAG2442349.1"/>
    <property type="molecule type" value="Genomic_DNA"/>
</dbReference>
<dbReference type="InterPro" id="IPR036770">
    <property type="entry name" value="Ankyrin_rpt-contain_sf"/>
</dbReference>
<dbReference type="SUPFAM" id="SSF48403">
    <property type="entry name" value="Ankyrin repeat"/>
    <property type="match status" value="1"/>
</dbReference>
<protein>
    <recommendedName>
        <fullName evidence="4">F-box domain-containing protein</fullName>
    </recommendedName>
</protein>
<dbReference type="GO" id="GO:0030149">
    <property type="term" value="P:sphingolipid catabolic process"/>
    <property type="evidence" value="ECO:0007669"/>
    <property type="project" value="TreeGrafter"/>
</dbReference>
<dbReference type="GO" id="GO:0005783">
    <property type="term" value="C:endoplasmic reticulum"/>
    <property type="evidence" value="ECO:0007669"/>
    <property type="project" value="TreeGrafter"/>
</dbReference>
<dbReference type="GO" id="GO:0046513">
    <property type="term" value="P:ceramide biosynthetic process"/>
    <property type="evidence" value="ECO:0007669"/>
    <property type="project" value="TreeGrafter"/>
</dbReference>
<keyword evidence="3" id="KW-1185">Reference proteome</keyword>
<evidence type="ECO:0000313" key="3">
    <source>
        <dbReference type="Proteomes" id="UP000650467"/>
    </source>
</evidence>
<sequence>MDQDSTKPSPGGDNQGPLPALPDSPVNHLERLPTELLQLIVVKVPPSDVAGSLKSVSSEMAALTRGYRHVRIKAIKDWPRAALIAARNDDQPWAGFTDIERQHIMRMTAFSGDLDCMEVVLKRCGRSADGSVMQDHCVLVAAAGAGHVHICAQLLRAGWGTSVADLAAACKVAAAAGHVPVLQLLTSEACLPSEDAHKQFSVWRAAAFAAVEGGQVHVVAWLHGECGFPNVLPPASLPAAAAVAAVAAEQQQQQQQQRRDYSHHNSSSITMQLALLAASGGHVQMLELMMPALERAFQEAVGALVPPAFVAEGALDNELLAKRAYDGPLGLLERVCGLLPHAADADD</sequence>
<evidence type="ECO:0000256" key="1">
    <source>
        <dbReference type="SAM" id="MobiDB-lite"/>
    </source>
</evidence>
<dbReference type="GO" id="GO:0016020">
    <property type="term" value="C:membrane"/>
    <property type="evidence" value="ECO:0007669"/>
    <property type="project" value="TreeGrafter"/>
</dbReference>
<comment type="caution">
    <text evidence="2">The sequence shown here is derived from an EMBL/GenBank/DDBJ whole genome shotgun (WGS) entry which is preliminary data.</text>
</comment>
<dbReference type="GO" id="GO:0071944">
    <property type="term" value="C:cell periphery"/>
    <property type="evidence" value="ECO:0007669"/>
    <property type="project" value="TreeGrafter"/>
</dbReference>
<accession>A0A835W921</accession>
<name>A0A835W921_CHLIN</name>
<dbReference type="PANTHER" id="PTHR12393:SF6">
    <property type="entry name" value="SPHINGOMYELIN PHOSPHODIESTERASE 2"/>
    <property type="match status" value="1"/>
</dbReference>
<proteinExistence type="predicted"/>
<dbReference type="OrthoDB" id="10565800at2759"/>
<dbReference type="Proteomes" id="UP000650467">
    <property type="component" value="Unassembled WGS sequence"/>
</dbReference>
<dbReference type="GO" id="GO:0004620">
    <property type="term" value="F:phospholipase activity"/>
    <property type="evidence" value="ECO:0007669"/>
    <property type="project" value="TreeGrafter"/>
</dbReference>
<dbReference type="Gene3D" id="1.25.40.20">
    <property type="entry name" value="Ankyrin repeat-containing domain"/>
    <property type="match status" value="1"/>
</dbReference>
<organism evidence="2 3">
    <name type="scientific">Chlamydomonas incerta</name>
    <dbReference type="NCBI Taxonomy" id="51695"/>
    <lineage>
        <taxon>Eukaryota</taxon>
        <taxon>Viridiplantae</taxon>
        <taxon>Chlorophyta</taxon>
        <taxon>core chlorophytes</taxon>
        <taxon>Chlorophyceae</taxon>
        <taxon>CS clade</taxon>
        <taxon>Chlamydomonadales</taxon>
        <taxon>Chlamydomonadaceae</taxon>
        <taxon>Chlamydomonas</taxon>
    </lineage>
</organism>
<evidence type="ECO:0008006" key="4">
    <source>
        <dbReference type="Google" id="ProtNLM"/>
    </source>
</evidence>
<evidence type="ECO:0000313" key="2">
    <source>
        <dbReference type="EMBL" id="KAG2442349.1"/>
    </source>
</evidence>